<dbReference type="PANTHER" id="PTHR34512">
    <property type="entry name" value="CELL SURFACE PROTEIN"/>
    <property type="match status" value="1"/>
</dbReference>
<dbReference type="Gene3D" id="2.130.10.10">
    <property type="entry name" value="YVTN repeat-like/Quinoprotein amine dehydrogenase"/>
    <property type="match status" value="2"/>
</dbReference>
<evidence type="ECO:0000313" key="3">
    <source>
        <dbReference type="EMBL" id="AGB38870.1"/>
    </source>
</evidence>
<proteinExistence type="predicted"/>
<dbReference type="eggNOG" id="arCOG02482">
    <property type="taxonomic scope" value="Archaea"/>
</dbReference>
<organism evidence="3 4">
    <name type="scientific">Natronococcus occultus SP4</name>
    <dbReference type="NCBI Taxonomy" id="694430"/>
    <lineage>
        <taxon>Archaea</taxon>
        <taxon>Methanobacteriati</taxon>
        <taxon>Methanobacteriota</taxon>
        <taxon>Stenosarchaea group</taxon>
        <taxon>Halobacteria</taxon>
        <taxon>Halobacteriales</taxon>
        <taxon>Natrialbaceae</taxon>
        <taxon>Natronococcus</taxon>
    </lineage>
</organism>
<dbReference type="HOGENOM" id="CLU_027480_4_1_2"/>
<dbReference type="SMART" id="SM00564">
    <property type="entry name" value="PQQ"/>
    <property type="match status" value="6"/>
</dbReference>
<protein>
    <submittedName>
        <fullName evidence="3">WD40-like repeat protein</fullName>
    </submittedName>
</protein>
<dbReference type="InterPro" id="IPR018391">
    <property type="entry name" value="PQQ_b-propeller_rpt"/>
</dbReference>
<dbReference type="EMBL" id="CP003929">
    <property type="protein sequence ID" value="AGB38870.1"/>
    <property type="molecule type" value="Genomic_DNA"/>
</dbReference>
<dbReference type="SUPFAM" id="SSF50998">
    <property type="entry name" value="Quinoprotein alcohol dehydrogenase-like"/>
    <property type="match status" value="1"/>
</dbReference>
<dbReference type="Proteomes" id="UP000010878">
    <property type="component" value="Chromosome"/>
</dbReference>
<dbReference type="STRING" id="694430.Natoc_3129"/>
<dbReference type="KEGG" id="nou:Natoc_3129"/>
<accession>L0K2V3</accession>
<dbReference type="Pfam" id="PF01011">
    <property type="entry name" value="PQQ"/>
    <property type="match status" value="1"/>
</dbReference>
<dbReference type="InterPro" id="IPR002372">
    <property type="entry name" value="PQQ_rpt_dom"/>
</dbReference>
<dbReference type="OrthoDB" id="145878at2157"/>
<keyword evidence="4" id="KW-1185">Reference proteome</keyword>
<dbReference type="PANTHER" id="PTHR34512:SF30">
    <property type="entry name" value="OUTER MEMBRANE PROTEIN ASSEMBLY FACTOR BAMB"/>
    <property type="match status" value="1"/>
</dbReference>
<feature type="domain" description="Pyrrolo-quinoline quinone repeat" evidence="2">
    <location>
        <begin position="202"/>
        <end position="298"/>
    </location>
</feature>
<gene>
    <name evidence="3" type="ORF">Natoc_3129</name>
</gene>
<evidence type="ECO:0000313" key="4">
    <source>
        <dbReference type="Proteomes" id="UP000010878"/>
    </source>
</evidence>
<dbReference type="PROSITE" id="PS51257">
    <property type="entry name" value="PROKAR_LIPOPROTEIN"/>
    <property type="match status" value="1"/>
</dbReference>
<sequence>MGNTNRRRFLTTASLSALALVGGCVGSTDDEGEHPITESVTAWPSFRGDRHNTGYAKGVASTGEEPSVEWVFDTDGPVWSSPIVADGSVYVGSADHSVYAIDAATGEREWAFETEDRVEGTAAYAAGTSVNGSDRGSVYVGSYDEHVYAIDAETGEQRWASEVGGLVRGGPIVHEDAVIIGVGCHNLACEWHADDADVPETGWVYSLDAASGEPNWRHEVGNEVVSTPAIAGGTIYIGASDGVLYALEAATGDVEWTYETGGMIWSSPAVAFGTVYVGDWDGVIHAVDAASSEVEWTTDTGGYYISGSVAVDETAVYVGETPFNAMDAGEPNYANVYRFDRTDGELEWRFETTTTEIGSSPVVTDDRLYIGTHRPTEGGDAGVHALSTDGDEAWFLETGGRGVGSSPALLEGTLYFGGTDGRVYAVE</sequence>
<feature type="domain" description="Pyrrolo-quinoline quinone repeat" evidence="1">
    <location>
        <begin position="80"/>
        <end position="157"/>
    </location>
</feature>
<evidence type="ECO:0000259" key="2">
    <source>
        <dbReference type="Pfam" id="PF13360"/>
    </source>
</evidence>
<dbReference type="Pfam" id="PF13360">
    <property type="entry name" value="PQQ_2"/>
    <property type="match status" value="1"/>
</dbReference>
<dbReference type="RefSeq" id="WP_015322309.1">
    <property type="nucleotide sequence ID" value="NC_019974.1"/>
</dbReference>
<dbReference type="AlphaFoldDB" id="L0K2V3"/>
<dbReference type="Gene3D" id="2.40.128.630">
    <property type="match status" value="1"/>
</dbReference>
<dbReference type="InterPro" id="IPR015943">
    <property type="entry name" value="WD40/YVTN_repeat-like_dom_sf"/>
</dbReference>
<evidence type="ECO:0000259" key="1">
    <source>
        <dbReference type="Pfam" id="PF01011"/>
    </source>
</evidence>
<dbReference type="InterPro" id="IPR011047">
    <property type="entry name" value="Quinoprotein_ADH-like_sf"/>
</dbReference>
<name>L0K2V3_9EURY</name>
<dbReference type="GeneID" id="14403516"/>
<reference evidence="3 4" key="1">
    <citation type="submission" date="2012-11" db="EMBL/GenBank/DDBJ databases">
        <title>FINISHED of Natronococcus occultus SP4, DSM 3396.</title>
        <authorList>
            <consortium name="DOE Joint Genome Institute"/>
            <person name="Eisen J."/>
            <person name="Huntemann M."/>
            <person name="Wei C.-L."/>
            <person name="Han J."/>
            <person name="Detter J.C."/>
            <person name="Han C."/>
            <person name="Tapia R."/>
            <person name="Chen A."/>
            <person name="Kyrpides N."/>
            <person name="Mavromatis K."/>
            <person name="Markowitz V."/>
            <person name="Szeto E."/>
            <person name="Ivanova N."/>
            <person name="Mikhailova N."/>
            <person name="Ovchinnikova G."/>
            <person name="Pagani I."/>
            <person name="Pati A."/>
            <person name="Goodwin L."/>
            <person name="Nordberg H.P."/>
            <person name="Cantor M.N."/>
            <person name="Hua S.X."/>
            <person name="Woyke T."/>
            <person name="Eisen J."/>
            <person name="Klenk H.-P."/>
            <person name="Klenk H.-P."/>
        </authorList>
    </citation>
    <scope>NUCLEOTIDE SEQUENCE [LARGE SCALE GENOMIC DNA]</scope>
    <source>
        <strain evidence="3 4">SP4</strain>
    </source>
</reference>